<feature type="domain" description="N-acetyltransferase" evidence="4">
    <location>
        <begin position="11"/>
        <end position="176"/>
    </location>
</feature>
<evidence type="ECO:0000259" key="4">
    <source>
        <dbReference type="PROSITE" id="PS51186"/>
    </source>
</evidence>
<dbReference type="InterPro" id="IPR016181">
    <property type="entry name" value="Acyl_CoA_acyltransferase"/>
</dbReference>
<dbReference type="InterPro" id="IPR051531">
    <property type="entry name" value="N-acetyltransferase"/>
</dbReference>
<evidence type="ECO:0000313" key="5">
    <source>
        <dbReference type="EMBL" id="QOY60035.1"/>
    </source>
</evidence>
<gene>
    <name evidence="5" type="ORF">INP52_06320</name>
</gene>
<accession>A0A7S7M7A1</accession>
<name>A0A7S7M7A1_9ACTN</name>
<evidence type="ECO:0000256" key="3">
    <source>
        <dbReference type="ARBA" id="ARBA00038502"/>
    </source>
</evidence>
<dbReference type="Proteomes" id="UP000593735">
    <property type="component" value="Chromosome"/>
</dbReference>
<dbReference type="PROSITE" id="PS51186">
    <property type="entry name" value="GNAT"/>
    <property type="match status" value="1"/>
</dbReference>
<keyword evidence="1 5" id="KW-0808">Transferase</keyword>
<keyword evidence="2" id="KW-0012">Acyltransferase</keyword>
<dbReference type="InterPro" id="IPR000182">
    <property type="entry name" value="GNAT_dom"/>
</dbReference>
<dbReference type="AlphaFoldDB" id="A0A7S7M7A1"/>
<proteinExistence type="inferred from homology"/>
<dbReference type="EMBL" id="CP063767">
    <property type="protein sequence ID" value="QOY60035.1"/>
    <property type="molecule type" value="Genomic_DNA"/>
</dbReference>
<dbReference type="SUPFAM" id="SSF55729">
    <property type="entry name" value="Acyl-CoA N-acyltransferases (Nat)"/>
    <property type="match status" value="1"/>
</dbReference>
<dbReference type="GO" id="GO:0016747">
    <property type="term" value="F:acyltransferase activity, transferring groups other than amino-acyl groups"/>
    <property type="evidence" value="ECO:0007669"/>
    <property type="project" value="InterPro"/>
</dbReference>
<organism evidence="5 6">
    <name type="scientific">Thermophilibacter immobilis</name>
    <dbReference type="NCBI Taxonomy" id="2779519"/>
    <lineage>
        <taxon>Bacteria</taxon>
        <taxon>Bacillati</taxon>
        <taxon>Actinomycetota</taxon>
        <taxon>Coriobacteriia</taxon>
        <taxon>Coriobacteriales</taxon>
        <taxon>Atopobiaceae</taxon>
        <taxon>Thermophilibacter</taxon>
    </lineage>
</organism>
<dbReference type="KEGG" id="tio:INP52_06320"/>
<dbReference type="PANTHER" id="PTHR43792:SF8">
    <property type="entry name" value="[RIBOSOMAL PROTEIN US5]-ALANINE N-ACETYLTRANSFERASE"/>
    <property type="match status" value="1"/>
</dbReference>
<comment type="similarity">
    <text evidence="3">Belongs to the acetyltransferase family. RimJ subfamily.</text>
</comment>
<dbReference type="Gene3D" id="3.40.630.30">
    <property type="match status" value="1"/>
</dbReference>
<evidence type="ECO:0000313" key="6">
    <source>
        <dbReference type="Proteomes" id="UP000593735"/>
    </source>
</evidence>
<protein>
    <submittedName>
        <fullName evidence="5">GNAT family N-acetyltransferase</fullName>
    </submittedName>
</protein>
<dbReference type="Pfam" id="PF13302">
    <property type="entry name" value="Acetyltransf_3"/>
    <property type="match status" value="1"/>
</dbReference>
<dbReference type="PANTHER" id="PTHR43792">
    <property type="entry name" value="GNAT FAMILY, PUTATIVE (AFU_ORTHOLOGUE AFUA_3G00765)-RELATED-RELATED"/>
    <property type="match status" value="1"/>
</dbReference>
<evidence type="ECO:0000256" key="1">
    <source>
        <dbReference type="ARBA" id="ARBA00022679"/>
    </source>
</evidence>
<reference evidence="5 6" key="1">
    <citation type="submission" date="2020-10" db="EMBL/GenBank/DDBJ databases">
        <title>Olsenella immobilis sp.nov., isolated from the mud in a fermentation cellar used for the production of Chinese strong-flavoured liquor.</title>
        <authorList>
            <person name="Lu L."/>
        </authorList>
    </citation>
    <scope>NUCLEOTIDE SEQUENCE [LARGE SCALE GENOMIC DNA]</scope>
    <source>
        <strain evidence="5 6">LZLJ-2</strain>
    </source>
</reference>
<dbReference type="RefSeq" id="WP_194370076.1">
    <property type="nucleotide sequence ID" value="NZ_CP063767.1"/>
</dbReference>
<evidence type="ECO:0000256" key="2">
    <source>
        <dbReference type="ARBA" id="ARBA00023315"/>
    </source>
</evidence>
<sequence>MTEQRIETGRLVLRAWCPNDADELFRWARDPGVGPAAGWAPHESVEQSREIIATVLGAPENYALCERGTEAPIGAAGLKIGRASSDELALGTDGAELGYWLARPFWGRGYMSEAVRALIRHGFVNLGLTDVWGLHYAGNDRSRHVMERCGLTYVRTTEPRPHPVSGEPVREDVRRVSRAPWESSHIR</sequence>
<keyword evidence="6" id="KW-1185">Reference proteome</keyword>